<comment type="caution">
    <text evidence="4">The sequence shown here is derived from an EMBL/GenBank/DDBJ whole genome shotgun (WGS) entry which is preliminary data.</text>
</comment>
<keyword evidence="5" id="KW-1185">Reference proteome</keyword>
<protein>
    <recommendedName>
        <fullName evidence="3">DUF2231 domain-containing protein</fullName>
    </recommendedName>
</protein>
<dbReference type="AlphaFoldDB" id="A0A5D6UU13"/>
<keyword evidence="2" id="KW-1133">Transmembrane helix</keyword>
<feature type="compositionally biased region" description="Basic and acidic residues" evidence="1">
    <location>
        <begin position="168"/>
        <end position="179"/>
    </location>
</feature>
<feature type="transmembrane region" description="Helical" evidence="2">
    <location>
        <begin position="81"/>
        <end position="102"/>
    </location>
</feature>
<evidence type="ECO:0000313" key="4">
    <source>
        <dbReference type="EMBL" id="TYZ07211.1"/>
    </source>
</evidence>
<evidence type="ECO:0000256" key="2">
    <source>
        <dbReference type="SAM" id="Phobius"/>
    </source>
</evidence>
<feature type="region of interest" description="Disordered" evidence="1">
    <location>
        <begin position="168"/>
        <end position="376"/>
    </location>
</feature>
<feature type="domain" description="DUF2231" evidence="3">
    <location>
        <begin position="7"/>
        <end position="141"/>
    </location>
</feature>
<keyword evidence="2" id="KW-0812">Transmembrane</keyword>
<evidence type="ECO:0000259" key="3">
    <source>
        <dbReference type="Pfam" id="PF09990"/>
    </source>
</evidence>
<name>A0A5D6UU13_9BACT</name>
<reference evidence="4 5" key="1">
    <citation type="submission" date="2019-08" db="EMBL/GenBank/DDBJ databases">
        <authorList>
            <person name="Seo M.-J."/>
        </authorList>
    </citation>
    <scope>NUCLEOTIDE SEQUENCE [LARGE SCALE GENOMIC DNA]</scope>
    <source>
        <strain evidence="4 5">KIGAM108</strain>
    </source>
</reference>
<organism evidence="4 5">
    <name type="scientific">Hymenobacter lutimineralis</name>
    <dbReference type="NCBI Taxonomy" id="2606448"/>
    <lineage>
        <taxon>Bacteria</taxon>
        <taxon>Pseudomonadati</taxon>
        <taxon>Bacteroidota</taxon>
        <taxon>Cytophagia</taxon>
        <taxon>Cytophagales</taxon>
        <taxon>Hymenobacteraceae</taxon>
        <taxon>Hymenobacter</taxon>
    </lineage>
</organism>
<feature type="compositionally biased region" description="Low complexity" evidence="1">
    <location>
        <begin position="242"/>
        <end position="254"/>
    </location>
</feature>
<dbReference type="InterPro" id="IPR019251">
    <property type="entry name" value="DUF2231_TM"/>
</dbReference>
<proteinExistence type="predicted"/>
<feature type="transmembrane region" description="Helical" evidence="2">
    <location>
        <begin position="38"/>
        <end position="60"/>
    </location>
</feature>
<dbReference type="EMBL" id="VTHL01000018">
    <property type="protein sequence ID" value="TYZ07211.1"/>
    <property type="molecule type" value="Genomic_DNA"/>
</dbReference>
<gene>
    <name evidence="4" type="ORF">FY528_15450</name>
</gene>
<feature type="transmembrane region" description="Helical" evidence="2">
    <location>
        <begin position="108"/>
        <end position="127"/>
    </location>
</feature>
<accession>A0A5D6UU13</accession>
<dbReference type="RefSeq" id="WP_149071938.1">
    <property type="nucleotide sequence ID" value="NZ_VTHL01000018.1"/>
</dbReference>
<feature type="compositionally biased region" description="Low complexity" evidence="1">
    <location>
        <begin position="180"/>
        <end position="195"/>
    </location>
</feature>
<dbReference type="Proteomes" id="UP000322791">
    <property type="component" value="Unassembled WGS sequence"/>
</dbReference>
<keyword evidence="2" id="KW-0472">Membrane</keyword>
<evidence type="ECO:0000313" key="5">
    <source>
        <dbReference type="Proteomes" id="UP000322791"/>
    </source>
</evidence>
<sequence length="376" mass="39286">MFSDFPNLHPLVVHLPIVLLLLSAGLQALNVYKDWPPVKWITIGVMAGGFLGALAASTVFHAMPTGLAPRAAAVFEAHEKFAGYTLWLSGITLLLAGIGTFFKIQRRAYEILVLVSAVATAGVLSVAGHRGAQLVYVEGVGPQGRLLDKSHGHGGEETMPAMDMGANRHDEAEGADDHNGSNAPASPGSNAAPGSTAMPGMDMSAPAPAKKGSSTAPGAMDNMNMPGGKPAGQARPSSPKSAMPGMPGMNMPAAKSAQPMPAGMEMSRPAKQQPMNAMPGMENMPGMSQPKAGAKKPATTQPGMEGMGAMGNMPGMQAPSPKQPKQTMPPMDNMRNMPGMEKDQAMPQMSMPTNPMDKFRFEDNNPARSKPKPAKQ</sequence>
<evidence type="ECO:0000256" key="1">
    <source>
        <dbReference type="SAM" id="MobiDB-lite"/>
    </source>
</evidence>
<dbReference type="Pfam" id="PF09990">
    <property type="entry name" value="DUF2231"/>
    <property type="match status" value="1"/>
</dbReference>